<dbReference type="Ensembl" id="ENSCSAVT00000002307.1">
    <property type="protein sequence ID" value="ENSCSAVP00000002269.1"/>
    <property type="gene ID" value="ENSCSAVG00000001329.1"/>
</dbReference>
<accession>H2YAC1</accession>
<feature type="compositionally biased region" description="Basic and acidic residues" evidence="1">
    <location>
        <begin position="84"/>
        <end position="98"/>
    </location>
</feature>
<reference evidence="2" key="2">
    <citation type="submission" date="2025-08" db="UniProtKB">
        <authorList>
            <consortium name="Ensembl"/>
        </authorList>
    </citation>
    <scope>IDENTIFICATION</scope>
</reference>
<dbReference type="InParanoid" id="H2YAC1"/>
<organism evidence="2 3">
    <name type="scientific">Ciona savignyi</name>
    <name type="common">Pacific transparent sea squirt</name>
    <dbReference type="NCBI Taxonomy" id="51511"/>
    <lineage>
        <taxon>Eukaryota</taxon>
        <taxon>Metazoa</taxon>
        <taxon>Chordata</taxon>
        <taxon>Tunicata</taxon>
        <taxon>Ascidiacea</taxon>
        <taxon>Phlebobranchia</taxon>
        <taxon>Cionidae</taxon>
        <taxon>Ciona</taxon>
    </lineage>
</organism>
<dbReference type="AlphaFoldDB" id="H2YAC1"/>
<proteinExistence type="predicted"/>
<reference evidence="2" key="3">
    <citation type="submission" date="2025-09" db="UniProtKB">
        <authorList>
            <consortium name="Ensembl"/>
        </authorList>
    </citation>
    <scope>IDENTIFICATION</scope>
</reference>
<evidence type="ECO:0000313" key="2">
    <source>
        <dbReference type="Ensembl" id="ENSCSAVP00000002269.1"/>
    </source>
</evidence>
<dbReference type="Proteomes" id="UP000007875">
    <property type="component" value="Unassembled WGS sequence"/>
</dbReference>
<keyword evidence="3" id="KW-1185">Reference proteome</keyword>
<protein>
    <submittedName>
        <fullName evidence="2">Uncharacterized protein</fullName>
    </submittedName>
</protein>
<sequence>MLKNDAYRYPWTKGCNPFNADELLSEVKQSICELTSNALSDQRQQCLLFNGIEHYIVDNSIEEIVPNSDPTSNCGDEIVHCDVDNSNKPDHQPDKSHLEMFPYSPL</sequence>
<dbReference type="HOGENOM" id="CLU_2229143_0_0_1"/>
<evidence type="ECO:0000313" key="3">
    <source>
        <dbReference type="Proteomes" id="UP000007875"/>
    </source>
</evidence>
<name>H2YAC1_CIOSA</name>
<reference evidence="3" key="1">
    <citation type="submission" date="2003-08" db="EMBL/GenBank/DDBJ databases">
        <authorList>
            <person name="Birren B."/>
            <person name="Nusbaum C."/>
            <person name="Abebe A."/>
            <person name="Abouelleil A."/>
            <person name="Adekoya E."/>
            <person name="Ait-zahra M."/>
            <person name="Allen N."/>
            <person name="Allen T."/>
            <person name="An P."/>
            <person name="Anderson M."/>
            <person name="Anderson S."/>
            <person name="Arachchi H."/>
            <person name="Armbruster J."/>
            <person name="Bachantsang P."/>
            <person name="Baldwin J."/>
            <person name="Barry A."/>
            <person name="Bayul T."/>
            <person name="Blitshsteyn B."/>
            <person name="Bloom T."/>
            <person name="Blye J."/>
            <person name="Boguslavskiy L."/>
            <person name="Borowsky M."/>
            <person name="Boukhgalter B."/>
            <person name="Brunache A."/>
            <person name="Butler J."/>
            <person name="Calixte N."/>
            <person name="Calvo S."/>
            <person name="Camarata J."/>
            <person name="Campo K."/>
            <person name="Chang J."/>
            <person name="Cheshatsang Y."/>
            <person name="Citroen M."/>
            <person name="Collymore A."/>
            <person name="Considine T."/>
            <person name="Cook A."/>
            <person name="Cooke P."/>
            <person name="Corum B."/>
            <person name="Cuomo C."/>
            <person name="David R."/>
            <person name="Dawoe T."/>
            <person name="Degray S."/>
            <person name="Dodge S."/>
            <person name="Dooley K."/>
            <person name="Dorje P."/>
            <person name="Dorjee K."/>
            <person name="Dorris L."/>
            <person name="Duffey N."/>
            <person name="Dupes A."/>
            <person name="Elkins T."/>
            <person name="Engels R."/>
            <person name="Erickson J."/>
            <person name="Farina A."/>
            <person name="Faro S."/>
            <person name="Ferreira P."/>
            <person name="Fischer H."/>
            <person name="Fitzgerald M."/>
            <person name="Foley K."/>
            <person name="Gage D."/>
            <person name="Galagan J."/>
            <person name="Gearin G."/>
            <person name="Gnerre S."/>
            <person name="Gnirke A."/>
            <person name="Goyette A."/>
            <person name="Graham J."/>
            <person name="Grandbois E."/>
            <person name="Gyaltsen K."/>
            <person name="Hafez N."/>
            <person name="Hagopian D."/>
            <person name="Hagos B."/>
            <person name="Hall J."/>
            <person name="Hatcher B."/>
            <person name="Heller A."/>
            <person name="Higgins H."/>
            <person name="Honan T."/>
            <person name="Horn A."/>
            <person name="Houde N."/>
            <person name="Hughes L."/>
            <person name="Hulme W."/>
            <person name="Husby E."/>
            <person name="Iliev I."/>
            <person name="Jaffe D."/>
            <person name="Jones C."/>
            <person name="Kamal M."/>
            <person name="Kamat A."/>
            <person name="Kamvysselis M."/>
            <person name="Karlsson E."/>
            <person name="Kells C."/>
            <person name="Kieu A."/>
            <person name="Kisner P."/>
            <person name="Kodira C."/>
            <person name="Kulbokas E."/>
            <person name="Labutti K."/>
            <person name="Lama D."/>
            <person name="Landers T."/>
            <person name="Leger J."/>
            <person name="Levine S."/>
            <person name="Lewis D."/>
            <person name="Lewis T."/>
            <person name="Lindblad-toh K."/>
            <person name="Liu X."/>
            <person name="Lokyitsang T."/>
            <person name="Lokyitsang Y."/>
            <person name="Lucien O."/>
            <person name="Lui A."/>
            <person name="Ma L.J."/>
            <person name="Mabbitt R."/>
            <person name="Macdonald J."/>
            <person name="Maclean C."/>
            <person name="Major J."/>
            <person name="Manning J."/>
            <person name="Marabella R."/>
            <person name="Maru K."/>
            <person name="Matthews C."/>
            <person name="Mauceli E."/>
            <person name="Mccarthy M."/>
            <person name="Mcdonough S."/>
            <person name="Mcghee T."/>
            <person name="Meldrim J."/>
            <person name="Meneus L."/>
            <person name="Mesirov J."/>
            <person name="Mihalev A."/>
            <person name="Mihova T."/>
            <person name="Mikkelsen T."/>
            <person name="Mlenga V."/>
            <person name="Moru K."/>
            <person name="Mozes J."/>
            <person name="Mulrain L."/>
            <person name="Munson G."/>
            <person name="Naylor J."/>
            <person name="Newes C."/>
            <person name="Nguyen C."/>
            <person name="Nguyen N."/>
            <person name="Nguyen T."/>
            <person name="Nicol R."/>
            <person name="Nielsen C."/>
            <person name="Nizzari M."/>
            <person name="Norbu C."/>
            <person name="Norbu N."/>
            <person name="O'donnell P."/>
            <person name="Okoawo O."/>
            <person name="O'leary S."/>
            <person name="Omotosho B."/>
            <person name="O'neill K."/>
            <person name="Osman S."/>
            <person name="Parker S."/>
            <person name="Perrin D."/>
            <person name="Phunkhang P."/>
            <person name="Piqani B."/>
            <person name="Purcell S."/>
            <person name="Rachupka T."/>
            <person name="Ramasamy U."/>
            <person name="Rameau R."/>
            <person name="Ray V."/>
            <person name="Raymond C."/>
            <person name="Retta R."/>
            <person name="Richardson S."/>
            <person name="Rise C."/>
            <person name="Rodriguez J."/>
            <person name="Rogers J."/>
            <person name="Rogov P."/>
            <person name="Rutman M."/>
            <person name="Schupbach R."/>
            <person name="Seaman C."/>
            <person name="Settipalli S."/>
            <person name="Sharpe T."/>
            <person name="Sheridan J."/>
            <person name="Sherpa N."/>
            <person name="Shi J."/>
            <person name="Smirnov S."/>
            <person name="Smith C."/>
            <person name="Sougnez C."/>
            <person name="Spencer B."/>
            <person name="Stalker J."/>
            <person name="Stange-thomann N."/>
            <person name="Stavropoulos S."/>
            <person name="Stetson K."/>
            <person name="Stone C."/>
            <person name="Stone S."/>
            <person name="Stubbs M."/>
            <person name="Talamas J."/>
            <person name="Tchuinga P."/>
            <person name="Tenzing P."/>
            <person name="Tesfaye S."/>
            <person name="Theodore J."/>
            <person name="Thoulutsang Y."/>
            <person name="Topham K."/>
            <person name="Towey S."/>
            <person name="Tsamla T."/>
            <person name="Tsomo N."/>
            <person name="Vallee D."/>
            <person name="Vassiliev H."/>
            <person name="Venkataraman V."/>
            <person name="Vinson J."/>
            <person name="Vo A."/>
            <person name="Wade C."/>
            <person name="Wang S."/>
            <person name="Wangchuk T."/>
            <person name="Wangdi T."/>
            <person name="Whittaker C."/>
            <person name="Wilkinson J."/>
            <person name="Wu Y."/>
            <person name="Wyman D."/>
            <person name="Yadav S."/>
            <person name="Yang S."/>
            <person name="Yang X."/>
            <person name="Yeager S."/>
            <person name="Yee E."/>
            <person name="Young G."/>
            <person name="Zainoun J."/>
            <person name="Zembeck L."/>
            <person name="Zimmer A."/>
            <person name="Zody M."/>
            <person name="Lander E."/>
        </authorList>
    </citation>
    <scope>NUCLEOTIDE SEQUENCE [LARGE SCALE GENOMIC DNA]</scope>
</reference>
<feature type="region of interest" description="Disordered" evidence="1">
    <location>
        <begin position="84"/>
        <end position="106"/>
    </location>
</feature>
<evidence type="ECO:0000256" key="1">
    <source>
        <dbReference type="SAM" id="MobiDB-lite"/>
    </source>
</evidence>